<dbReference type="AlphaFoldDB" id="A0A3B1DBQ6"/>
<accession>A0A3B1DBQ6</accession>
<dbReference type="InterPro" id="IPR032811">
    <property type="entry name" value="Put_conjugal_transfer"/>
</dbReference>
<protein>
    <recommendedName>
        <fullName evidence="2">Conjugal transfer protein TraF</fullName>
    </recommendedName>
</protein>
<dbReference type="Pfam" id="PF13729">
    <property type="entry name" value="TraF_2"/>
    <property type="match status" value="1"/>
</dbReference>
<sequence length="400" mass="42022">MAGVRHMFLLGLSFLLLTTSAFAAEFVTLGPRAMGMGGAHVAVASDATAIHWNPAGLSAQGRATDIRAHIGAVAKDHSGLGDLWDDIDNVLDGRAINDPAFYADSADVARLVDILKKLDKEGSSIDLNGQAGAIASAEIKGIALAIGVTGIGYANAVPRLDLVNINATHPLLDPQSIANNRSEIDLTGLQTVEYSLSLAHGFLSDTLHVGGTVKFMDAATYFYSISAFNTSDTNIADEVKKNKRTDQKITGDIGVIWMPLARLRLGAVGKYLTSPSFSSAKGSNIEIAPQVRAGAAFLPWRGATVALDIDITSNETLTPGYKERQLAVGFEQALGTRGKILSDLFTVRAGGYKNVAESGSNFVATAGLGLGLLGLRLDVAGVYDFAKEEIGASANVAFQW</sequence>
<gene>
    <name evidence="1" type="ORF">MNBD_NITROSPIRAE02-981</name>
</gene>
<name>A0A3B1DBQ6_9ZZZZ</name>
<reference evidence="1" key="1">
    <citation type="submission" date="2018-06" db="EMBL/GenBank/DDBJ databases">
        <authorList>
            <person name="Zhirakovskaya E."/>
        </authorList>
    </citation>
    <scope>NUCLEOTIDE SEQUENCE</scope>
</reference>
<proteinExistence type="predicted"/>
<organism evidence="1">
    <name type="scientific">hydrothermal vent metagenome</name>
    <dbReference type="NCBI Taxonomy" id="652676"/>
    <lineage>
        <taxon>unclassified sequences</taxon>
        <taxon>metagenomes</taxon>
        <taxon>ecological metagenomes</taxon>
    </lineage>
</organism>
<dbReference type="Gene3D" id="2.40.160.60">
    <property type="entry name" value="Outer membrane protein transport protein (OMPP1/FadL/TodX)"/>
    <property type="match status" value="1"/>
</dbReference>
<evidence type="ECO:0008006" key="2">
    <source>
        <dbReference type="Google" id="ProtNLM"/>
    </source>
</evidence>
<evidence type="ECO:0000313" key="1">
    <source>
        <dbReference type="EMBL" id="VAX33428.1"/>
    </source>
</evidence>
<dbReference type="EMBL" id="UOGH01000296">
    <property type="protein sequence ID" value="VAX33428.1"/>
    <property type="molecule type" value="Genomic_DNA"/>
</dbReference>